<evidence type="ECO:0000256" key="1">
    <source>
        <dbReference type="SAM" id="MobiDB-lite"/>
    </source>
</evidence>
<evidence type="ECO:0000313" key="2">
    <source>
        <dbReference type="EMBL" id="KAF5177125.1"/>
    </source>
</evidence>
<protein>
    <submittedName>
        <fullName evidence="2">Uncharacterized protein</fullName>
    </submittedName>
</protein>
<comment type="caution">
    <text evidence="2">The sequence shown here is derived from an EMBL/GenBank/DDBJ whole genome shotgun (WGS) entry which is preliminary data.</text>
</comment>
<accession>A0A7J6UY50</accession>
<reference evidence="2 3" key="1">
    <citation type="submission" date="2020-06" db="EMBL/GenBank/DDBJ databases">
        <title>Transcriptomic and genomic resources for Thalictrum thalictroides and T. hernandezii: Facilitating candidate gene discovery in an emerging model plant lineage.</title>
        <authorList>
            <person name="Arias T."/>
            <person name="Riano-Pachon D.M."/>
            <person name="Di Stilio V.S."/>
        </authorList>
    </citation>
    <scope>NUCLEOTIDE SEQUENCE [LARGE SCALE GENOMIC DNA]</scope>
    <source>
        <strain evidence="3">cv. WT478/WT964</strain>
        <tissue evidence="2">Leaves</tissue>
    </source>
</reference>
<proteinExistence type="predicted"/>
<gene>
    <name evidence="2" type="ORF">FRX31_033288</name>
</gene>
<feature type="region of interest" description="Disordered" evidence="1">
    <location>
        <begin position="99"/>
        <end position="125"/>
    </location>
</feature>
<dbReference type="Proteomes" id="UP000554482">
    <property type="component" value="Unassembled WGS sequence"/>
</dbReference>
<sequence>MKLEELSLSRSSSSSISNKNILPSNYIRSSALHFDSNNDVSDRQFVRFQALGKTWIRQLARFLRLQGLTITALVEVHVLDRGEKIELLLDKRENLLSQIPSSGENMDSPIGSVPKTAGTYDHSLS</sequence>
<dbReference type="EMBL" id="JABWDY010041795">
    <property type="protein sequence ID" value="KAF5177125.1"/>
    <property type="molecule type" value="Genomic_DNA"/>
</dbReference>
<organism evidence="2 3">
    <name type="scientific">Thalictrum thalictroides</name>
    <name type="common">Rue-anemone</name>
    <name type="synonym">Anemone thalictroides</name>
    <dbReference type="NCBI Taxonomy" id="46969"/>
    <lineage>
        <taxon>Eukaryota</taxon>
        <taxon>Viridiplantae</taxon>
        <taxon>Streptophyta</taxon>
        <taxon>Embryophyta</taxon>
        <taxon>Tracheophyta</taxon>
        <taxon>Spermatophyta</taxon>
        <taxon>Magnoliopsida</taxon>
        <taxon>Ranunculales</taxon>
        <taxon>Ranunculaceae</taxon>
        <taxon>Thalictroideae</taxon>
        <taxon>Thalictrum</taxon>
    </lineage>
</organism>
<dbReference type="AlphaFoldDB" id="A0A7J6UY50"/>
<evidence type="ECO:0000313" key="3">
    <source>
        <dbReference type="Proteomes" id="UP000554482"/>
    </source>
</evidence>
<name>A0A7J6UY50_THATH</name>
<keyword evidence="3" id="KW-1185">Reference proteome</keyword>